<evidence type="ECO:0000256" key="1">
    <source>
        <dbReference type="ARBA" id="ARBA00022999"/>
    </source>
</evidence>
<keyword evidence="7" id="KW-1185">Reference proteome</keyword>
<dbReference type="InterPro" id="IPR051235">
    <property type="entry name" value="CEP152/SHC-Transforming"/>
</dbReference>
<feature type="region of interest" description="Disordered" evidence="3">
    <location>
        <begin position="207"/>
        <end position="244"/>
    </location>
</feature>
<reference evidence="6 7" key="1">
    <citation type="journal article" date="2023" name="Sci. Data">
        <title>Genome assembly of the Korean intertidal mud-creeper Batillaria attramentaria.</title>
        <authorList>
            <person name="Patra A.K."/>
            <person name="Ho P.T."/>
            <person name="Jun S."/>
            <person name="Lee S.J."/>
            <person name="Kim Y."/>
            <person name="Won Y.J."/>
        </authorList>
    </citation>
    <scope>NUCLEOTIDE SEQUENCE [LARGE SCALE GENOMIC DNA]</scope>
    <source>
        <strain evidence="6">Wonlab-2016</strain>
    </source>
</reference>
<comment type="caution">
    <text evidence="6">The sequence shown here is derived from an EMBL/GenBank/DDBJ whole genome shotgun (WGS) entry which is preliminary data.</text>
</comment>
<dbReference type="InterPro" id="IPR006020">
    <property type="entry name" value="PTB/PI_dom"/>
</dbReference>
<evidence type="ECO:0000313" key="6">
    <source>
        <dbReference type="EMBL" id="KAK7492571.1"/>
    </source>
</evidence>
<dbReference type="AlphaFoldDB" id="A0ABD0KZN7"/>
<organism evidence="6 7">
    <name type="scientific">Batillaria attramentaria</name>
    <dbReference type="NCBI Taxonomy" id="370345"/>
    <lineage>
        <taxon>Eukaryota</taxon>
        <taxon>Metazoa</taxon>
        <taxon>Spiralia</taxon>
        <taxon>Lophotrochozoa</taxon>
        <taxon>Mollusca</taxon>
        <taxon>Gastropoda</taxon>
        <taxon>Caenogastropoda</taxon>
        <taxon>Sorbeoconcha</taxon>
        <taxon>Cerithioidea</taxon>
        <taxon>Batillariidae</taxon>
        <taxon>Batillaria</taxon>
    </lineage>
</organism>
<dbReference type="PRINTS" id="PR00401">
    <property type="entry name" value="SH2DOMAIN"/>
</dbReference>
<dbReference type="Gene3D" id="2.30.29.30">
    <property type="entry name" value="Pleckstrin-homology domain (PH domain)/Phosphotyrosine-binding domain (PTB)"/>
    <property type="match status" value="1"/>
</dbReference>
<dbReference type="CDD" id="cd01209">
    <property type="entry name" value="PTB_Shc"/>
    <property type="match status" value="1"/>
</dbReference>
<dbReference type="SUPFAM" id="SSF50729">
    <property type="entry name" value="PH domain-like"/>
    <property type="match status" value="1"/>
</dbReference>
<dbReference type="SUPFAM" id="SSF55550">
    <property type="entry name" value="SH2 domain"/>
    <property type="match status" value="1"/>
</dbReference>
<dbReference type="Gene3D" id="3.30.505.10">
    <property type="entry name" value="SH2 domain"/>
    <property type="match status" value="1"/>
</dbReference>
<feature type="compositionally biased region" description="Pro residues" evidence="3">
    <location>
        <begin position="234"/>
        <end position="244"/>
    </location>
</feature>
<feature type="domain" description="PID" evidence="4">
    <location>
        <begin position="41"/>
        <end position="210"/>
    </location>
</feature>
<dbReference type="PRINTS" id="PR00629">
    <property type="entry name" value="SHCPIDOMAIN"/>
</dbReference>
<dbReference type="PROSITE" id="PS01179">
    <property type="entry name" value="PID"/>
    <property type="match status" value="1"/>
</dbReference>
<dbReference type="InterPro" id="IPR006019">
    <property type="entry name" value="PID_Shc-like"/>
</dbReference>
<dbReference type="PROSITE" id="PS50001">
    <property type="entry name" value="SH2"/>
    <property type="match status" value="1"/>
</dbReference>
<name>A0ABD0KZN7_9CAEN</name>
<dbReference type="CDD" id="cd09925">
    <property type="entry name" value="SH2_SHC"/>
    <property type="match status" value="1"/>
</dbReference>
<evidence type="ECO:0008006" key="8">
    <source>
        <dbReference type="Google" id="ProtNLM"/>
    </source>
</evidence>
<proteinExistence type="predicted"/>
<dbReference type="SMART" id="SM00252">
    <property type="entry name" value="SH2"/>
    <property type="match status" value="1"/>
</dbReference>
<evidence type="ECO:0000256" key="3">
    <source>
        <dbReference type="SAM" id="MobiDB-lite"/>
    </source>
</evidence>
<keyword evidence="1 2" id="KW-0727">SH2 domain</keyword>
<dbReference type="InterPro" id="IPR011993">
    <property type="entry name" value="PH-like_dom_sf"/>
</dbReference>
<feature type="domain" description="SH2" evidence="5">
    <location>
        <begin position="410"/>
        <end position="501"/>
    </location>
</feature>
<dbReference type="PANTHER" id="PTHR10337:SF11">
    <property type="entry name" value="DSHC PROTEIN"/>
    <property type="match status" value="1"/>
</dbReference>
<feature type="compositionally biased region" description="Basic and acidic residues" evidence="3">
    <location>
        <begin position="207"/>
        <end position="222"/>
    </location>
</feature>
<protein>
    <recommendedName>
        <fullName evidence="8">SHC-transforming protein 1</fullName>
    </recommendedName>
</protein>
<evidence type="ECO:0000256" key="2">
    <source>
        <dbReference type="PROSITE-ProRule" id="PRU00191"/>
    </source>
</evidence>
<sequence>MDRFKKKKPGQTPEWSRNGSFLNKPDVGWIHPDQQLNPDAGICYGVRYIGNIEVKESMKTLDFETRTQVAREAINRVSEAAGLKTATKKKKVDKRVSRMLGENPHMHYAGANVNLTITTDSINLMVMETGEIIADHPMHVVSFASGGDAETLDFVSYVAKDPALGRACHVLECGGGLAEDVVTTIGQAFELRFKQYLKKQPKALQLPDRRENPGFESESKWGEEEEYYNDRPGACPPSPTPGDPAPAIPQLPEYNSPCNVPVGTYMSVKDREDGVYSEAKERTLNLIDFSETNGQTYDNPLGRKGDNERGAEFDNVYDNRKGVGATEDATTENGLEVDPFDLETLVSSLGESKSDGATLIAETNIDAGADMADGGSDVVEEGAAAAGEVDLRKNPYAPTEGPSAPVFEEWYHGKITRKDSEKLLELDGDFLVRESSNKSTQFVLSGKQNGHVRHLLLVDPEGIVRTKDFIFDSVSHLINYHRQNGLPIITQGSELKLVRPVKTCISSI</sequence>
<dbReference type="PANTHER" id="PTHR10337">
    <property type="entry name" value="SHC TRANSFORMING PROTEIN"/>
    <property type="match status" value="1"/>
</dbReference>
<dbReference type="SMART" id="SM00462">
    <property type="entry name" value="PTB"/>
    <property type="match status" value="1"/>
</dbReference>
<evidence type="ECO:0000259" key="5">
    <source>
        <dbReference type="PROSITE" id="PS50001"/>
    </source>
</evidence>
<gene>
    <name evidence="6" type="ORF">BaRGS_00016237</name>
</gene>
<dbReference type="Proteomes" id="UP001519460">
    <property type="component" value="Unassembled WGS sequence"/>
</dbReference>
<evidence type="ECO:0000313" key="7">
    <source>
        <dbReference type="Proteomes" id="UP001519460"/>
    </source>
</evidence>
<evidence type="ECO:0000259" key="4">
    <source>
        <dbReference type="PROSITE" id="PS01179"/>
    </source>
</evidence>
<dbReference type="EMBL" id="JACVVK020000102">
    <property type="protein sequence ID" value="KAK7492571.1"/>
    <property type="molecule type" value="Genomic_DNA"/>
</dbReference>
<dbReference type="InterPro" id="IPR035676">
    <property type="entry name" value="SHC_SH2"/>
</dbReference>
<dbReference type="InterPro" id="IPR000980">
    <property type="entry name" value="SH2"/>
</dbReference>
<dbReference type="InterPro" id="IPR036860">
    <property type="entry name" value="SH2_dom_sf"/>
</dbReference>
<accession>A0ABD0KZN7</accession>
<dbReference type="Pfam" id="PF00017">
    <property type="entry name" value="SH2"/>
    <property type="match status" value="1"/>
</dbReference>
<dbReference type="FunFam" id="2.30.29.30:FF:000377">
    <property type="entry name" value="Shc transforming protein"/>
    <property type="match status" value="1"/>
</dbReference>
<dbReference type="Pfam" id="PF00640">
    <property type="entry name" value="PID"/>
    <property type="match status" value="1"/>
</dbReference>